<feature type="transmembrane region" description="Helical" evidence="3">
    <location>
        <begin position="12"/>
        <end position="34"/>
    </location>
</feature>
<evidence type="ECO:0000256" key="2">
    <source>
        <dbReference type="SAM" id="MobiDB-lite"/>
    </source>
</evidence>
<accession>A0A6P7RK56</accession>
<evidence type="ECO:0000313" key="4">
    <source>
        <dbReference type="Proteomes" id="UP000515126"/>
    </source>
</evidence>
<comment type="similarity">
    <text evidence="1">Belongs to the FAM228 family.</text>
</comment>
<dbReference type="Proteomes" id="UP000515126">
    <property type="component" value="Chromosome 12"/>
</dbReference>
<dbReference type="RefSeq" id="XP_029340813.1">
    <property type="nucleotide sequence ID" value="XM_029484953.1"/>
</dbReference>
<proteinExistence type="inferred from homology"/>
<dbReference type="PANTHER" id="PTHR28584:SF2">
    <property type="entry name" value="PROTEIN FAM228A"/>
    <property type="match status" value="1"/>
</dbReference>
<dbReference type="GeneID" id="110307170"/>
<name>A0A6P7RK56_MUSCR</name>
<protein>
    <submittedName>
        <fullName evidence="5 6">Protein FAM228A isoform X1</fullName>
    </submittedName>
</protein>
<dbReference type="PANTHER" id="PTHR28584">
    <property type="entry name" value="FAMILY WITH SEQUENCE SIMILARITY 228 MEMBER A"/>
    <property type="match status" value="1"/>
</dbReference>
<keyword evidence="4" id="KW-1185">Reference proteome</keyword>
<keyword evidence="3" id="KW-0812">Transmembrane</keyword>
<dbReference type="AlphaFoldDB" id="A0A6P7RK56"/>
<reference evidence="5 6" key="1">
    <citation type="submission" date="2025-04" db="UniProtKB">
        <authorList>
            <consortium name="RefSeq"/>
        </authorList>
    </citation>
    <scope>IDENTIFICATION</scope>
</reference>
<organism evidence="4 5">
    <name type="scientific">Mus caroli</name>
    <name type="common">Ryukyu mouse</name>
    <name type="synonym">Ricefield mouse</name>
    <dbReference type="NCBI Taxonomy" id="10089"/>
    <lineage>
        <taxon>Eukaryota</taxon>
        <taxon>Metazoa</taxon>
        <taxon>Chordata</taxon>
        <taxon>Craniata</taxon>
        <taxon>Vertebrata</taxon>
        <taxon>Euteleostomi</taxon>
        <taxon>Mammalia</taxon>
        <taxon>Eutheria</taxon>
        <taxon>Euarchontoglires</taxon>
        <taxon>Glires</taxon>
        <taxon>Rodentia</taxon>
        <taxon>Myomorpha</taxon>
        <taxon>Muroidea</taxon>
        <taxon>Muridae</taxon>
        <taxon>Murinae</taxon>
        <taxon>Mus</taxon>
        <taxon>Mus</taxon>
    </lineage>
</organism>
<keyword evidence="3" id="KW-1133">Transmembrane helix</keyword>
<evidence type="ECO:0000313" key="5">
    <source>
        <dbReference type="RefSeq" id="XP_029340812.1"/>
    </source>
</evidence>
<sequence length="334" mass="38435">MSKPSWKSLRPCFFHIDILSLLSFSCSGILLLMADTKTSKCDEHFSVEKLKEWPEPESVSLMELLAREDIDKAVHAVLFRENYVVKRLDTYLQHLAVFKERRKEMLHKKWVENVVQPLQQRITDKIISYRRPGKNQVKYEHCLKHTNKPTKVSSSCLFQKQQEFREAKGTSYQHGRGKTHDTQKEAKESEKGLSFTRSPPFSLRPRCTSPRERQRASARLMQSKPGGRNRYKGVSSEKPVFTLKSHLPKEEKTVSRSQLVFERQFRASRLSQDIKEAEKKSLVVGTGPQRPRSWAAADSMPGPSLVGRRVMTAEILGQHLLSLHQAAKSGLQWP</sequence>
<feature type="region of interest" description="Disordered" evidence="2">
    <location>
        <begin position="167"/>
        <end position="234"/>
    </location>
</feature>
<dbReference type="CTD" id="653140"/>
<dbReference type="InterPro" id="IPR040046">
    <property type="entry name" value="FAM228"/>
</dbReference>
<keyword evidence="3" id="KW-0472">Membrane</keyword>
<evidence type="ECO:0000256" key="1">
    <source>
        <dbReference type="ARBA" id="ARBA00007753"/>
    </source>
</evidence>
<dbReference type="RefSeq" id="XP_029340812.1">
    <property type="nucleotide sequence ID" value="XM_029484952.1"/>
</dbReference>
<feature type="compositionally biased region" description="Basic and acidic residues" evidence="2">
    <location>
        <begin position="178"/>
        <end position="191"/>
    </location>
</feature>
<gene>
    <name evidence="5 6" type="primary">Fam228a</name>
</gene>
<evidence type="ECO:0000256" key="3">
    <source>
        <dbReference type="SAM" id="Phobius"/>
    </source>
</evidence>
<evidence type="ECO:0000313" key="6">
    <source>
        <dbReference type="RefSeq" id="XP_029340813.1"/>
    </source>
</evidence>